<evidence type="ECO:0000313" key="4">
    <source>
        <dbReference type="Proteomes" id="UP000005442"/>
    </source>
</evidence>
<dbReference type="KEGG" id="mrh:MycrhN_0406"/>
<dbReference type="InterPro" id="IPR038378">
    <property type="entry name" value="MHB_sf"/>
</dbReference>
<dbReference type="Proteomes" id="UP000005442">
    <property type="component" value="Chromosome"/>
</dbReference>
<name>G8RK21_MYCRN</name>
<proteinExistence type="predicted"/>
<dbReference type="eggNOG" id="ENOG5031EJJ">
    <property type="taxonomic scope" value="Bacteria"/>
</dbReference>
<protein>
    <recommendedName>
        <fullName evidence="2">Haemophore haem-binding domain-containing protein</fullName>
    </recommendedName>
</protein>
<evidence type="ECO:0000256" key="1">
    <source>
        <dbReference type="SAM" id="SignalP"/>
    </source>
</evidence>
<dbReference type="InterPro" id="IPR032407">
    <property type="entry name" value="MHB"/>
</dbReference>
<dbReference type="Gene3D" id="1.20.20.20">
    <property type="entry name" value="Haemophore, haem-binding domain"/>
    <property type="match status" value="1"/>
</dbReference>
<dbReference type="NCBIfam" id="TIGR04529">
    <property type="entry name" value="MTB_hemophore"/>
    <property type="match status" value="1"/>
</dbReference>
<feature type="chain" id="PRO_5003515695" description="Haemophore haem-binding domain-containing protein" evidence="1">
    <location>
        <begin position="34"/>
        <end position="122"/>
    </location>
</feature>
<keyword evidence="4" id="KW-1185">Reference proteome</keyword>
<feature type="domain" description="Haemophore haem-binding" evidence="2">
    <location>
        <begin position="41"/>
        <end position="117"/>
    </location>
</feature>
<gene>
    <name evidence="3" type="ordered locus">MycrhN_0406</name>
</gene>
<reference evidence="3 4" key="1">
    <citation type="submission" date="2011-12" db="EMBL/GenBank/DDBJ databases">
        <title>Complete sequence of Mycobacterium rhodesiae NBB3.</title>
        <authorList>
            <consortium name="US DOE Joint Genome Institute"/>
            <person name="Lucas S."/>
            <person name="Han J."/>
            <person name="Lapidus A."/>
            <person name="Cheng J.-F."/>
            <person name="Goodwin L."/>
            <person name="Pitluck S."/>
            <person name="Peters L."/>
            <person name="Mikhailova N."/>
            <person name="Gu W."/>
            <person name="Detter J.C."/>
            <person name="Han C."/>
            <person name="Tapia R."/>
            <person name="Land M."/>
            <person name="Hauser L."/>
            <person name="Kyrpides N."/>
            <person name="Ivanova N."/>
            <person name="Pagani I."/>
            <person name="Mattes T."/>
            <person name="Holmes A."/>
            <person name="Rutledge P."/>
            <person name="Paulsen I."/>
            <person name="Coleman N."/>
            <person name="Woyke T."/>
        </authorList>
    </citation>
    <scope>NUCLEOTIDE SEQUENCE [LARGE SCALE GENOMIC DNA]</scope>
    <source>
        <strain evidence="3 4">NBB3</strain>
    </source>
</reference>
<evidence type="ECO:0000259" key="2">
    <source>
        <dbReference type="Pfam" id="PF16525"/>
    </source>
</evidence>
<sequence>MLTARATRRLVVPALAGAATCAALLGVSPLANADNVGQNPPGCTAADMEGVRAGVDASTSAYLFTHPDLNGFMNSLQHLSRAQAAEHITGYMETHPQENAEMIGIRQPLTDIKNHCGSLVSP</sequence>
<dbReference type="HOGENOM" id="CLU_127621_2_0_11"/>
<dbReference type="EMBL" id="CP003169">
    <property type="protein sequence ID" value="AEV71046.1"/>
    <property type="molecule type" value="Genomic_DNA"/>
</dbReference>
<dbReference type="Pfam" id="PF16525">
    <property type="entry name" value="MHB"/>
    <property type="match status" value="1"/>
</dbReference>
<dbReference type="PATRIC" id="fig|710685.3.peg.411"/>
<accession>G8RK21</accession>
<keyword evidence="1" id="KW-0732">Signal</keyword>
<feature type="signal peptide" evidence="1">
    <location>
        <begin position="1"/>
        <end position="33"/>
    </location>
</feature>
<dbReference type="OrthoDB" id="7448035at2"/>
<dbReference type="GO" id="GO:0020037">
    <property type="term" value="F:heme binding"/>
    <property type="evidence" value="ECO:0007669"/>
    <property type="project" value="InterPro"/>
</dbReference>
<dbReference type="AlphaFoldDB" id="G8RK21"/>
<organism evidence="3 4">
    <name type="scientific">Mycolicibacterium rhodesiae (strain NBB3)</name>
    <name type="common">Mycobacterium rhodesiae</name>
    <dbReference type="NCBI Taxonomy" id="710685"/>
    <lineage>
        <taxon>Bacteria</taxon>
        <taxon>Bacillati</taxon>
        <taxon>Actinomycetota</taxon>
        <taxon>Actinomycetes</taxon>
        <taxon>Mycobacteriales</taxon>
        <taxon>Mycobacteriaceae</taxon>
        <taxon>Mycolicibacterium</taxon>
    </lineage>
</organism>
<evidence type="ECO:0000313" key="3">
    <source>
        <dbReference type="EMBL" id="AEV71046.1"/>
    </source>
</evidence>
<dbReference type="RefSeq" id="WP_014208866.1">
    <property type="nucleotide sequence ID" value="NC_016604.1"/>
</dbReference>